<keyword evidence="2" id="KW-1003">Cell membrane</keyword>
<evidence type="ECO:0000256" key="3">
    <source>
        <dbReference type="ARBA" id="ARBA00022692"/>
    </source>
</evidence>
<feature type="transmembrane region" description="Helical" evidence="6">
    <location>
        <begin position="293"/>
        <end position="314"/>
    </location>
</feature>
<dbReference type="AlphaFoldDB" id="F0QA17"/>
<organism evidence="8 9">
    <name type="scientific">Paracidovorax avenae (strain ATCC 19860 / DSM 7227 / CCUG 15838 / JCM 20985 / LMG 2117 / NCPPB 1011)</name>
    <name type="common">Acidovorax avenae</name>
    <dbReference type="NCBI Taxonomy" id="643561"/>
    <lineage>
        <taxon>Bacteria</taxon>
        <taxon>Pseudomonadati</taxon>
        <taxon>Pseudomonadota</taxon>
        <taxon>Betaproteobacteria</taxon>
        <taxon>Burkholderiales</taxon>
        <taxon>Comamonadaceae</taxon>
        <taxon>Paracidovorax</taxon>
    </lineage>
</organism>
<evidence type="ECO:0000313" key="9">
    <source>
        <dbReference type="Proteomes" id="UP000002482"/>
    </source>
</evidence>
<dbReference type="KEGG" id="aaa:Acav_3375"/>
<gene>
    <name evidence="8" type="ordered locus">Acav_3375</name>
</gene>
<dbReference type="EMBL" id="CP002521">
    <property type="protein sequence ID" value="ADX47277.1"/>
    <property type="molecule type" value="Genomic_DNA"/>
</dbReference>
<dbReference type="HOGENOM" id="CLU_001265_61_2_4"/>
<proteinExistence type="predicted"/>
<feature type="transmembrane region" description="Helical" evidence="6">
    <location>
        <begin position="129"/>
        <end position="150"/>
    </location>
</feature>
<evidence type="ECO:0000256" key="2">
    <source>
        <dbReference type="ARBA" id="ARBA00022475"/>
    </source>
</evidence>
<comment type="subcellular location">
    <subcellularLocation>
        <location evidence="1">Cell membrane</location>
        <topology evidence="1">Multi-pass membrane protein</topology>
    </subcellularLocation>
</comment>
<accession>F0QA17</accession>
<evidence type="ECO:0000256" key="5">
    <source>
        <dbReference type="ARBA" id="ARBA00023136"/>
    </source>
</evidence>
<reference evidence="8" key="1">
    <citation type="submission" date="2011-02" db="EMBL/GenBank/DDBJ databases">
        <title>Complete sequence of Acidovorax avenae subsp. avenae ATCC 19860.</title>
        <authorList>
            <consortium name="US DOE Joint Genome Institute"/>
            <person name="Lucas S."/>
            <person name="Copeland A."/>
            <person name="Lapidus A."/>
            <person name="Cheng J.-F."/>
            <person name="Goodwin L."/>
            <person name="Pitluck S."/>
            <person name="Chertkov O."/>
            <person name="Held B."/>
            <person name="Detter J.C."/>
            <person name="Han C."/>
            <person name="Tapia R."/>
            <person name="Land M."/>
            <person name="Hauser L."/>
            <person name="Kyrpides N."/>
            <person name="Ivanova N."/>
            <person name="Ovchinnikova G."/>
            <person name="Pagani I."/>
            <person name="Gordon S."/>
            <person name="Woyke T."/>
        </authorList>
    </citation>
    <scope>NUCLEOTIDE SEQUENCE</scope>
    <source>
        <strain evidence="8">ATCC 19860</strain>
    </source>
</reference>
<evidence type="ECO:0000256" key="4">
    <source>
        <dbReference type="ARBA" id="ARBA00022989"/>
    </source>
</evidence>
<dbReference type="PANTHER" id="PTHR43124:SF3">
    <property type="entry name" value="CHLORAMPHENICOL EFFLUX PUMP RV0191"/>
    <property type="match status" value="1"/>
</dbReference>
<dbReference type="InterPro" id="IPR020846">
    <property type="entry name" value="MFS_dom"/>
</dbReference>
<feature type="transmembrane region" description="Helical" evidence="6">
    <location>
        <begin position="187"/>
        <end position="207"/>
    </location>
</feature>
<dbReference type="GO" id="GO:0005886">
    <property type="term" value="C:plasma membrane"/>
    <property type="evidence" value="ECO:0007669"/>
    <property type="project" value="UniProtKB-SubCell"/>
</dbReference>
<dbReference type="CDD" id="cd17324">
    <property type="entry name" value="MFS_NepI_like"/>
    <property type="match status" value="1"/>
</dbReference>
<feature type="transmembrane region" description="Helical" evidence="6">
    <location>
        <begin position="63"/>
        <end position="85"/>
    </location>
</feature>
<feature type="transmembrane region" description="Helical" evidence="6">
    <location>
        <begin position="105"/>
        <end position="122"/>
    </location>
</feature>
<feature type="transmembrane region" description="Helical" evidence="6">
    <location>
        <begin position="350"/>
        <end position="367"/>
    </location>
</feature>
<feature type="domain" description="Major facilitator superfamily (MFS) profile" evidence="7">
    <location>
        <begin position="63"/>
        <end position="437"/>
    </location>
</feature>
<protein>
    <submittedName>
        <fullName evidence="8">Major facilitator superfamily MFS_1</fullName>
    </submittedName>
</protein>
<dbReference type="Pfam" id="PF07690">
    <property type="entry name" value="MFS_1"/>
    <property type="match status" value="1"/>
</dbReference>
<dbReference type="PANTHER" id="PTHR43124">
    <property type="entry name" value="PURINE EFFLUX PUMP PBUE"/>
    <property type="match status" value="1"/>
</dbReference>
<evidence type="ECO:0000313" key="8">
    <source>
        <dbReference type="EMBL" id="ADX47277.1"/>
    </source>
</evidence>
<dbReference type="Proteomes" id="UP000002482">
    <property type="component" value="Chromosome"/>
</dbReference>
<evidence type="ECO:0000256" key="6">
    <source>
        <dbReference type="SAM" id="Phobius"/>
    </source>
</evidence>
<keyword evidence="9" id="KW-1185">Reference proteome</keyword>
<dbReference type="InterPro" id="IPR011701">
    <property type="entry name" value="MFS"/>
</dbReference>
<dbReference type="PROSITE" id="PS50850">
    <property type="entry name" value="MFS"/>
    <property type="match status" value="1"/>
</dbReference>
<name>F0QA17_PARA1</name>
<keyword evidence="5 6" id="KW-0472">Membrane</keyword>
<keyword evidence="4 6" id="KW-1133">Transmembrane helix</keyword>
<feature type="transmembrane region" description="Helical" evidence="6">
    <location>
        <begin position="388"/>
        <end position="409"/>
    </location>
</feature>
<feature type="transmembrane region" description="Helical" evidence="6">
    <location>
        <begin position="326"/>
        <end position="344"/>
    </location>
</feature>
<dbReference type="InterPro" id="IPR036259">
    <property type="entry name" value="MFS_trans_sf"/>
</dbReference>
<dbReference type="GO" id="GO:0022857">
    <property type="term" value="F:transmembrane transporter activity"/>
    <property type="evidence" value="ECO:0007669"/>
    <property type="project" value="InterPro"/>
</dbReference>
<evidence type="ECO:0000256" key="1">
    <source>
        <dbReference type="ARBA" id="ARBA00004651"/>
    </source>
</evidence>
<feature type="transmembrane region" description="Helical" evidence="6">
    <location>
        <begin position="260"/>
        <end position="281"/>
    </location>
</feature>
<feature type="transmembrane region" description="Helical" evidence="6">
    <location>
        <begin position="162"/>
        <end position="180"/>
    </location>
</feature>
<evidence type="ECO:0000259" key="7">
    <source>
        <dbReference type="PROSITE" id="PS50850"/>
    </source>
</evidence>
<dbReference type="SUPFAM" id="SSF103473">
    <property type="entry name" value="MFS general substrate transporter"/>
    <property type="match status" value="1"/>
</dbReference>
<dbReference type="InterPro" id="IPR050189">
    <property type="entry name" value="MFS_Efflux_Transporters"/>
</dbReference>
<feature type="transmembrane region" description="Helical" evidence="6">
    <location>
        <begin position="213"/>
        <end position="233"/>
    </location>
</feature>
<dbReference type="Gene3D" id="1.20.1250.20">
    <property type="entry name" value="MFS general substrate transporter like domains"/>
    <property type="match status" value="1"/>
</dbReference>
<feature type="transmembrane region" description="Helical" evidence="6">
    <location>
        <begin position="415"/>
        <end position="435"/>
    </location>
</feature>
<sequence>MFHRPCGLTLKISLCARPAFLAGAPRRLSMTTPSLPRDAADAPAAAFSTAAPRPRDDRTLLRAVLALGLGGFSIGTGEFVIMGLLPEVARDIGVTIPQAGHVISAYALGVVIGAPVLAVLAARWGRRALLIALMAVYALGNFASAMAPGYLSLNLLRFVTGLPHGTYFGVAALVAASLAPPGRRASAVGLVMLGLTGATLAGVPIAAALGQHFGWRAAFVFVGMIAVLAMAMVRRGVPYMPPDAAASPWRELGALRRKQVWLTLGIGAIGFGGMFAVFSYIKPTLTEVAGLPVGGVPFVLALFGAGMVAGNLVGARLADRALMRTIGGLLVWSLVVLGAFVFAAQHVVTAALATFLIGTIVAIGPALQIRLMDVAGDAQTLAAALNHSAFNCANALGAWLGGVAITAGLGWTSTGWVGALLAVAGLVVFAASLAAERRASGPPAH</sequence>
<keyword evidence="3 6" id="KW-0812">Transmembrane</keyword>